<dbReference type="SUPFAM" id="SSF48403">
    <property type="entry name" value="Ankyrin repeat"/>
    <property type="match status" value="2"/>
</dbReference>
<keyword evidence="1" id="KW-0677">Repeat</keyword>
<dbReference type="PANTHER" id="PTHR24198:SF165">
    <property type="entry name" value="ANKYRIN REPEAT-CONTAINING PROTEIN-RELATED"/>
    <property type="match status" value="1"/>
</dbReference>
<proteinExistence type="predicted"/>
<organism evidence="5 6">
    <name type="scientific">Dactylonectria macrodidyma</name>
    <dbReference type="NCBI Taxonomy" id="307937"/>
    <lineage>
        <taxon>Eukaryota</taxon>
        <taxon>Fungi</taxon>
        <taxon>Dikarya</taxon>
        <taxon>Ascomycota</taxon>
        <taxon>Pezizomycotina</taxon>
        <taxon>Sordariomycetes</taxon>
        <taxon>Hypocreomycetidae</taxon>
        <taxon>Hypocreales</taxon>
        <taxon>Nectriaceae</taxon>
        <taxon>Dactylonectria</taxon>
    </lineage>
</organism>
<dbReference type="PROSITE" id="PS50297">
    <property type="entry name" value="ANK_REP_REGION"/>
    <property type="match status" value="6"/>
</dbReference>
<gene>
    <name evidence="5" type="ORF">EDB81DRAFT_802046</name>
</gene>
<dbReference type="PROSITE" id="PS50088">
    <property type="entry name" value="ANK_REPEAT"/>
    <property type="match status" value="6"/>
</dbReference>
<keyword evidence="2 3" id="KW-0040">ANK repeat</keyword>
<dbReference type="InterPro" id="IPR002110">
    <property type="entry name" value="Ankyrin_rpt"/>
</dbReference>
<feature type="repeat" description="ANK" evidence="3">
    <location>
        <begin position="464"/>
        <end position="496"/>
    </location>
</feature>
<dbReference type="InterPro" id="IPR036770">
    <property type="entry name" value="Ankyrin_rpt-contain_sf"/>
</dbReference>
<dbReference type="OrthoDB" id="539213at2759"/>
<dbReference type="InterPro" id="IPR025676">
    <property type="entry name" value="Clr5_dom"/>
</dbReference>
<comment type="caution">
    <text evidence="5">The sequence shown here is derived from an EMBL/GenBank/DDBJ whole genome shotgun (WGS) entry which is preliminary data.</text>
</comment>
<dbReference type="SMART" id="SM00248">
    <property type="entry name" value="ANK"/>
    <property type="match status" value="12"/>
</dbReference>
<feature type="repeat" description="ANK" evidence="3">
    <location>
        <begin position="760"/>
        <end position="789"/>
    </location>
</feature>
<dbReference type="Gene3D" id="1.25.40.20">
    <property type="entry name" value="Ankyrin repeat-containing domain"/>
    <property type="match status" value="3"/>
</dbReference>
<dbReference type="Pfam" id="PF14420">
    <property type="entry name" value="Clr5"/>
    <property type="match status" value="1"/>
</dbReference>
<dbReference type="EMBL" id="JAGMUV010000013">
    <property type="protein sequence ID" value="KAH7136382.1"/>
    <property type="molecule type" value="Genomic_DNA"/>
</dbReference>
<protein>
    <recommendedName>
        <fullName evidence="4">Clr5 domain-containing protein</fullName>
    </recommendedName>
</protein>
<dbReference type="Pfam" id="PF12796">
    <property type="entry name" value="Ank_2"/>
    <property type="match status" value="3"/>
</dbReference>
<name>A0A9P9IWM6_9HYPO</name>
<feature type="repeat" description="ANK" evidence="3">
    <location>
        <begin position="919"/>
        <end position="951"/>
    </location>
</feature>
<keyword evidence="6" id="KW-1185">Reference proteome</keyword>
<feature type="repeat" description="ANK" evidence="3">
    <location>
        <begin position="991"/>
        <end position="1023"/>
    </location>
</feature>
<evidence type="ECO:0000313" key="6">
    <source>
        <dbReference type="Proteomes" id="UP000738349"/>
    </source>
</evidence>
<feature type="domain" description="Clr5" evidence="4">
    <location>
        <begin position="9"/>
        <end position="54"/>
    </location>
</feature>
<accession>A0A9P9IWM6</accession>
<evidence type="ECO:0000256" key="3">
    <source>
        <dbReference type="PROSITE-ProRule" id="PRU00023"/>
    </source>
</evidence>
<sequence length="1084" mass="119439">MEEDAQEELDWKKHEDEISNLIINEKKKLKEVMQHMESTHNFIASARQYKFRFSNLKNVKADEWVWIGQEIQRRRVESGKESVPCLLKRPLPEDRVARETARYKRRIGEALSLPALPNPAPDRISILTPSPIVDAPEANTDHQASGSRVSNIQTPLESSFLEALTQEPPLEFGMEMEYGASFNFDLQAVYSGVYMDEINWSEIRIRSPTPISIHAPNPLTSPQDLHQVSPFSLLNDFGMTRPQPGLLLLANLPWFRFQDALKQYAHNMNSIPSFPDSQHSTTSTVSVNLSIDIRRAALLGLVGSMLALPDHSHSCQPPPGLPLAHALVPERYEGELTQICNQILDPSTSGPSSLSLILSLAAYFASNNALDEVRMDNFVKWIIDQKCAVYLTQFLQINTSTSHAFAPQILKSAVRLQSVKLLTALMDLGVSFKSILPAIFDMDDLKFVKLAVSKAKPDWFTGNTGSRLLHIALRRKDLDLAQNLVDNGVDLNGTIDLCTALFQRVTSNDFPGVSFLLDHGVDVNKLSNPNKDMEILGRSPLAEAAWMKYFDIFTKLLENDASLDCFVYPDRMAPQTIVEWTSIHYRPAYLLIKTTRGVNDNRITIGDSVDAASRGQDYFRAYVERNQSQISTLHLEETLNESIILGLLIRVVVLLQYGVSTNHTGRNQPLTIAARRLSGNMRRTHCELLLKFNADVRVDCILLDVVDDVYLLQKLVESGANLDEHGPRALVVAAGGGHGASAAFLLDCGLDINTPGLLWSPLQAAAMDERLEMMEFLLGKGADVNAPAYPVEGRTALQAALESVNPISTTELLLDRGADVSAEPALIHGLTALEAVCHNWVCADTNRLAALCNRLLDAGAPINRPKGEPSFAIHGAILHGWDDILHRMLDPQRGAIINHRWPQKAVSDDKTKKHLPSWGAMTPLQLAAGLVRPTAIRVLLESGADVNEAPAYEFGLTALQRATSIMFQDIENVQLLLDKGAEINAEPAARGGITALQGAAIAGHITVAKLLIEQGAEVNAAPAAFEGRYAIEGAAEHGRLDMVQLLLNAGAKGNISRRTGFKFSIELAEKNEHFAIANLLKSYT</sequence>
<feature type="repeat" description="ANK" evidence="3">
    <location>
        <begin position="792"/>
        <end position="825"/>
    </location>
</feature>
<evidence type="ECO:0000259" key="4">
    <source>
        <dbReference type="Pfam" id="PF14420"/>
    </source>
</evidence>
<reference evidence="5" key="1">
    <citation type="journal article" date="2021" name="Nat. Commun.">
        <title>Genetic determinants of endophytism in the Arabidopsis root mycobiome.</title>
        <authorList>
            <person name="Mesny F."/>
            <person name="Miyauchi S."/>
            <person name="Thiergart T."/>
            <person name="Pickel B."/>
            <person name="Atanasova L."/>
            <person name="Karlsson M."/>
            <person name="Huettel B."/>
            <person name="Barry K.W."/>
            <person name="Haridas S."/>
            <person name="Chen C."/>
            <person name="Bauer D."/>
            <person name="Andreopoulos W."/>
            <person name="Pangilinan J."/>
            <person name="LaButti K."/>
            <person name="Riley R."/>
            <person name="Lipzen A."/>
            <person name="Clum A."/>
            <person name="Drula E."/>
            <person name="Henrissat B."/>
            <person name="Kohler A."/>
            <person name="Grigoriev I.V."/>
            <person name="Martin F.M."/>
            <person name="Hacquard S."/>
        </authorList>
    </citation>
    <scope>NUCLEOTIDE SEQUENCE</scope>
    <source>
        <strain evidence="5">MPI-CAGE-AT-0147</strain>
    </source>
</reference>
<evidence type="ECO:0000256" key="2">
    <source>
        <dbReference type="ARBA" id="ARBA00023043"/>
    </source>
</evidence>
<dbReference type="PANTHER" id="PTHR24198">
    <property type="entry name" value="ANKYRIN REPEAT AND PROTEIN KINASE DOMAIN-CONTAINING PROTEIN"/>
    <property type="match status" value="1"/>
</dbReference>
<dbReference type="Proteomes" id="UP000738349">
    <property type="component" value="Unassembled WGS sequence"/>
</dbReference>
<dbReference type="AlphaFoldDB" id="A0A9P9IWM6"/>
<feature type="repeat" description="ANK" evidence="3">
    <location>
        <begin position="1026"/>
        <end position="1058"/>
    </location>
</feature>
<evidence type="ECO:0000313" key="5">
    <source>
        <dbReference type="EMBL" id="KAH7136382.1"/>
    </source>
</evidence>
<evidence type="ECO:0000256" key="1">
    <source>
        <dbReference type="ARBA" id="ARBA00022737"/>
    </source>
</evidence>